<dbReference type="Proteomes" id="UP000054843">
    <property type="component" value="Unassembled WGS sequence"/>
</dbReference>
<keyword evidence="2" id="KW-1185">Reference proteome</keyword>
<organism evidence="1 2">
    <name type="scientific">Trichinella papuae</name>
    <dbReference type="NCBI Taxonomy" id="268474"/>
    <lineage>
        <taxon>Eukaryota</taxon>
        <taxon>Metazoa</taxon>
        <taxon>Ecdysozoa</taxon>
        <taxon>Nematoda</taxon>
        <taxon>Enoplea</taxon>
        <taxon>Dorylaimia</taxon>
        <taxon>Trichinellida</taxon>
        <taxon>Trichinellidae</taxon>
        <taxon>Trichinella</taxon>
    </lineage>
</organism>
<evidence type="ECO:0000313" key="1">
    <source>
        <dbReference type="EMBL" id="KRZ80224.1"/>
    </source>
</evidence>
<reference evidence="1 2" key="1">
    <citation type="submission" date="2015-01" db="EMBL/GenBank/DDBJ databases">
        <title>Evolution of Trichinella species and genotypes.</title>
        <authorList>
            <person name="Korhonen P.K."/>
            <person name="Edoardo P."/>
            <person name="Giuseppe L.R."/>
            <person name="Gasser R.B."/>
        </authorList>
    </citation>
    <scope>NUCLEOTIDE SEQUENCE [LARGE SCALE GENOMIC DNA]</scope>
    <source>
        <strain evidence="1">ISS1980</strain>
    </source>
</reference>
<name>A0A0V1N8U4_9BILA</name>
<sequence length="84" mass="9591">MDVTMIHKKLSKMKMEGISLQLNNSNFSSEMLNIYLDFQSSISMKTLISIDKLQNFIYSLLGTLQSCCTIKQTVCSITRQYNIA</sequence>
<comment type="caution">
    <text evidence="1">The sequence shown here is derived from an EMBL/GenBank/DDBJ whole genome shotgun (WGS) entry which is preliminary data.</text>
</comment>
<dbReference type="EMBL" id="JYDO01000003">
    <property type="protein sequence ID" value="KRZ80224.1"/>
    <property type="molecule type" value="Genomic_DNA"/>
</dbReference>
<proteinExistence type="predicted"/>
<accession>A0A0V1N8U4</accession>
<dbReference type="AlphaFoldDB" id="A0A0V1N8U4"/>
<gene>
    <name evidence="1" type="ORF">T10_8034</name>
</gene>
<evidence type="ECO:0000313" key="2">
    <source>
        <dbReference type="Proteomes" id="UP000054843"/>
    </source>
</evidence>
<protein>
    <submittedName>
        <fullName evidence="1">Uncharacterized protein</fullName>
    </submittedName>
</protein>